<evidence type="ECO:0000313" key="3">
    <source>
        <dbReference type="Proteomes" id="UP001150925"/>
    </source>
</evidence>
<dbReference type="PANTHER" id="PTHR32004:SF1">
    <property type="entry name" value="TRNA LIGASE"/>
    <property type="match status" value="1"/>
</dbReference>
<comment type="caution">
    <text evidence="2">The sequence shown here is derived from an EMBL/GenBank/DDBJ whole genome shotgun (WGS) entry which is preliminary data.</text>
</comment>
<name>A0A9W8AJK3_9FUNG</name>
<organism evidence="2 3">
    <name type="scientific">Dispira parvispora</name>
    <dbReference type="NCBI Taxonomy" id="1520584"/>
    <lineage>
        <taxon>Eukaryota</taxon>
        <taxon>Fungi</taxon>
        <taxon>Fungi incertae sedis</taxon>
        <taxon>Zoopagomycota</taxon>
        <taxon>Kickxellomycotina</taxon>
        <taxon>Dimargaritomycetes</taxon>
        <taxon>Dimargaritales</taxon>
        <taxon>Dimargaritaceae</taxon>
        <taxon>Dispira</taxon>
    </lineage>
</organism>
<dbReference type="EC" id="6.5.1.3" evidence="2"/>
<dbReference type="InterPro" id="IPR019039">
    <property type="entry name" value="T4-Rnl1-like_N"/>
</dbReference>
<dbReference type="Proteomes" id="UP001150925">
    <property type="component" value="Unassembled WGS sequence"/>
</dbReference>
<dbReference type="AlphaFoldDB" id="A0A9W8AJK3"/>
<dbReference type="Pfam" id="PF09511">
    <property type="entry name" value="RNA_lig_T4_1"/>
    <property type="match status" value="1"/>
</dbReference>
<reference evidence="2" key="1">
    <citation type="submission" date="2022-07" db="EMBL/GenBank/DDBJ databases">
        <title>Phylogenomic reconstructions and comparative analyses of Kickxellomycotina fungi.</title>
        <authorList>
            <person name="Reynolds N.K."/>
            <person name="Stajich J.E."/>
            <person name="Barry K."/>
            <person name="Grigoriev I.V."/>
            <person name="Crous P."/>
            <person name="Smith M.E."/>
        </authorList>
    </citation>
    <scope>NUCLEOTIDE SEQUENCE</scope>
    <source>
        <strain evidence="2">RSA 1196</strain>
    </source>
</reference>
<dbReference type="OrthoDB" id="276239at2759"/>
<accession>A0A9W8AJK3</accession>
<protein>
    <submittedName>
        <fullName evidence="2">Trna ligase</fullName>
        <ecNumber evidence="2">6.5.1.3</ecNumber>
    </submittedName>
</protein>
<keyword evidence="3" id="KW-1185">Reference proteome</keyword>
<evidence type="ECO:0000313" key="2">
    <source>
        <dbReference type="EMBL" id="KAJ1948885.1"/>
    </source>
</evidence>
<feature type="domain" description="T4 RNA ligase 1-like N-terminal" evidence="1">
    <location>
        <begin position="13"/>
        <end position="242"/>
    </location>
</feature>
<keyword evidence="2" id="KW-0436">Ligase</keyword>
<dbReference type="GO" id="GO:0003972">
    <property type="term" value="F:RNA ligase (ATP) activity"/>
    <property type="evidence" value="ECO:0007669"/>
    <property type="project" value="UniProtKB-EC"/>
</dbReference>
<dbReference type="PANTHER" id="PTHR32004">
    <property type="entry name" value="TRNA LIGASE"/>
    <property type="match status" value="1"/>
</dbReference>
<dbReference type="GO" id="GO:0005634">
    <property type="term" value="C:nucleus"/>
    <property type="evidence" value="ECO:0007669"/>
    <property type="project" value="TreeGrafter"/>
</dbReference>
<dbReference type="GO" id="GO:0006388">
    <property type="term" value="P:tRNA splicing, via endonucleolytic cleavage and ligation"/>
    <property type="evidence" value="ECO:0007669"/>
    <property type="project" value="TreeGrafter"/>
</dbReference>
<dbReference type="EMBL" id="JANBPY010004183">
    <property type="protein sequence ID" value="KAJ1948885.1"/>
    <property type="molecule type" value="Genomic_DNA"/>
</dbReference>
<sequence length="321" mass="36851">MYKKVPCPFPILARGLFTRPSEDGAGYDIVARGYDKFFNLGEVAQTHPDWLKDHTSGPYELTVKENGCIILVGALNESQLLVTSKHSTGAIENADVSHSQVGDQWVDRHLATRQLTRADLASFLYQHQVTAVLELCDDEFEEHILEYTGDRRGLYLHGVNHNSATLHTWPSSLVTQVADHFGFHRTPYYTKSTYQEAAAFADQFHKEGTLEGRAVEGFVLRCLNKDTGKHFMYKIKYDMPYLLYREWREVTKRIIANKPIRIQHPLTHKYVRWVRGYLADHPDLAKQYVQNKRIIAVRDAFLAHMKQEGEDPEAMLQESAS</sequence>
<gene>
    <name evidence="2" type="primary">trl1_2</name>
    <name evidence="2" type="ORF">IWQ62_006827</name>
</gene>
<evidence type="ECO:0000259" key="1">
    <source>
        <dbReference type="Pfam" id="PF09511"/>
    </source>
</evidence>
<feature type="non-terminal residue" evidence="2">
    <location>
        <position position="321"/>
    </location>
</feature>
<proteinExistence type="predicted"/>